<dbReference type="AlphaFoldDB" id="A0AA88DGS4"/>
<comment type="caution">
    <text evidence="1">The sequence shown here is derived from an EMBL/GenBank/DDBJ whole genome shotgun (WGS) entry which is preliminary data.</text>
</comment>
<dbReference type="Proteomes" id="UP001187192">
    <property type="component" value="Unassembled WGS sequence"/>
</dbReference>
<evidence type="ECO:0000313" key="2">
    <source>
        <dbReference type="Proteomes" id="UP001187192"/>
    </source>
</evidence>
<gene>
    <name evidence="1" type="ORF">TIFTF001_025714</name>
</gene>
<evidence type="ECO:0000313" key="1">
    <source>
        <dbReference type="EMBL" id="GMN56591.1"/>
    </source>
</evidence>
<accession>A0AA88DGS4</accession>
<protein>
    <submittedName>
        <fullName evidence="1">Uncharacterized protein</fullName>
    </submittedName>
</protein>
<sequence length="91" mass="10653">MSVEGCAKAIVGSACRGDLYLTVPTWFWWRFLTRMACPEGTEWCSRLYLLIVEHIAAKRKQSWRKFWKESQAGLFSRSKQNKIMTKIFVTS</sequence>
<reference evidence="1" key="1">
    <citation type="submission" date="2023-07" db="EMBL/GenBank/DDBJ databases">
        <title>draft genome sequence of fig (Ficus carica).</title>
        <authorList>
            <person name="Takahashi T."/>
            <person name="Nishimura K."/>
        </authorList>
    </citation>
    <scope>NUCLEOTIDE SEQUENCE</scope>
</reference>
<keyword evidence="2" id="KW-1185">Reference proteome</keyword>
<dbReference type="EMBL" id="BTGU01000064">
    <property type="protein sequence ID" value="GMN56591.1"/>
    <property type="molecule type" value="Genomic_DNA"/>
</dbReference>
<organism evidence="1 2">
    <name type="scientific">Ficus carica</name>
    <name type="common">Common fig</name>
    <dbReference type="NCBI Taxonomy" id="3494"/>
    <lineage>
        <taxon>Eukaryota</taxon>
        <taxon>Viridiplantae</taxon>
        <taxon>Streptophyta</taxon>
        <taxon>Embryophyta</taxon>
        <taxon>Tracheophyta</taxon>
        <taxon>Spermatophyta</taxon>
        <taxon>Magnoliopsida</taxon>
        <taxon>eudicotyledons</taxon>
        <taxon>Gunneridae</taxon>
        <taxon>Pentapetalae</taxon>
        <taxon>rosids</taxon>
        <taxon>fabids</taxon>
        <taxon>Rosales</taxon>
        <taxon>Moraceae</taxon>
        <taxon>Ficeae</taxon>
        <taxon>Ficus</taxon>
    </lineage>
</organism>
<proteinExistence type="predicted"/>
<name>A0AA88DGS4_FICCA</name>